<dbReference type="GO" id="GO:0032267">
    <property type="term" value="F:tRNA(Ile)-lysidine synthase activity"/>
    <property type="evidence" value="ECO:0007669"/>
    <property type="project" value="UniProtKB-EC"/>
</dbReference>
<comment type="domain">
    <text evidence="6">The N-terminal region contains the highly conserved SGGXDS motif, predicted to be a P-loop motif involved in ATP binding.</text>
</comment>
<evidence type="ECO:0000313" key="9">
    <source>
        <dbReference type="Proteomes" id="UP000321934"/>
    </source>
</evidence>
<dbReference type="InterPro" id="IPR012795">
    <property type="entry name" value="tRNA_Ile_lys_synt_N"/>
</dbReference>
<dbReference type="InterPro" id="IPR012094">
    <property type="entry name" value="tRNA_Ile_lys_synt"/>
</dbReference>
<keyword evidence="1 6" id="KW-0436">Ligase</keyword>
<dbReference type="GO" id="GO:0005524">
    <property type="term" value="F:ATP binding"/>
    <property type="evidence" value="ECO:0007669"/>
    <property type="project" value="UniProtKB-UniRule"/>
</dbReference>
<evidence type="ECO:0000256" key="6">
    <source>
        <dbReference type="HAMAP-Rule" id="MF_01161"/>
    </source>
</evidence>
<dbReference type="HAMAP" id="MF_01161">
    <property type="entry name" value="tRNA_Ile_lys_synt"/>
    <property type="match status" value="1"/>
</dbReference>
<name>A0A5B8XF37_9RICK</name>
<dbReference type="PANTHER" id="PTHR43033">
    <property type="entry name" value="TRNA(ILE)-LYSIDINE SYNTHASE-RELATED"/>
    <property type="match status" value="1"/>
</dbReference>
<dbReference type="Pfam" id="PF01171">
    <property type="entry name" value="ATP_bind_3"/>
    <property type="match status" value="1"/>
</dbReference>
<keyword evidence="3 6" id="KW-0547">Nucleotide-binding</keyword>
<comment type="subcellular location">
    <subcellularLocation>
        <location evidence="6">Cytoplasm</location>
    </subcellularLocation>
</comment>
<dbReference type="Proteomes" id="UP000321934">
    <property type="component" value="Chromosome"/>
</dbReference>
<sequence length="332" mass="38721">MFFDSHKILDQVSQKLRLHIEKNEKICIAVSGGVDSLFLALAIFSYFEVNRLAINECHIVIIDHKLRANSTRQALETEGVLRKYGFENVTVLTWKHAHIETGIEEQARKARYDLLHDFCENNSIYKLFLAHHLDDQIETFFMNVFRGSGTIGLGCMLEKHDKDGIFHIRPLLEIRKHQIIKFMQENNVYWMEDESNKDDKFTRNKIRMILDSIGMDDINASRIGNTIFSIQGVNSMIFSDINDILSSENIIKTSDKITIETRFFNSLHIQRKIYLIFQIYKEFRLANKPRFEQISDLINIIANITQDHKIVRKIFLSDLNIAISDNEISFSS</sequence>
<dbReference type="InterPro" id="IPR011063">
    <property type="entry name" value="TilS/TtcA_N"/>
</dbReference>
<dbReference type="SUPFAM" id="SSF52402">
    <property type="entry name" value="Adenine nucleotide alpha hydrolases-like"/>
    <property type="match status" value="1"/>
</dbReference>
<protein>
    <recommendedName>
        <fullName evidence="6">tRNA(Ile)-lysidine synthase</fullName>
        <ecNumber evidence="6">6.3.4.19</ecNumber>
    </recommendedName>
    <alternativeName>
        <fullName evidence="6">tRNA(Ile)-2-lysyl-cytidine synthase</fullName>
    </alternativeName>
    <alternativeName>
        <fullName evidence="6">tRNA(Ile)-lysidine synthetase</fullName>
    </alternativeName>
</protein>
<reference evidence="8 9" key="1">
    <citation type="journal article" date="2019" name="ISME J.">
        <title>Deianiraea, an extracellular bacterium associated with the ciliate Paramecium, suggests an alternative scenario for the evolution of Rickettsiales.</title>
        <authorList>
            <person name="Castelli M."/>
            <person name="Sabaneyeva E."/>
            <person name="Lanzoni O."/>
            <person name="Lebedeva N."/>
            <person name="Floriano A.M."/>
            <person name="Gaiarsa S."/>
            <person name="Benken K."/>
            <person name="Modeo L."/>
            <person name="Bandi C."/>
            <person name="Potekhin A."/>
            <person name="Sassera D."/>
            <person name="Petroni G."/>
        </authorList>
    </citation>
    <scope>NUCLEOTIDE SEQUENCE [LARGE SCALE GENOMIC DNA]</scope>
    <source>
        <strain evidence="8">CyL4-1</strain>
    </source>
</reference>
<feature type="domain" description="tRNA(Ile)-lysidine/2-thiocytidine synthase N-terminal" evidence="7">
    <location>
        <begin position="25"/>
        <end position="207"/>
    </location>
</feature>
<keyword evidence="4 6" id="KW-0067">ATP-binding</keyword>
<dbReference type="CDD" id="cd01992">
    <property type="entry name" value="TilS_N"/>
    <property type="match status" value="1"/>
</dbReference>
<accession>A0A5B8XF37</accession>
<gene>
    <name evidence="6" type="primary">tilS</name>
    <name evidence="8" type="ORF">Deia_00151</name>
</gene>
<keyword evidence="9" id="KW-1185">Reference proteome</keyword>
<dbReference type="OrthoDB" id="9807403at2"/>
<comment type="similarity">
    <text evidence="6">Belongs to the tRNA(Ile)-lysidine synthase family.</text>
</comment>
<dbReference type="EC" id="6.3.4.19" evidence="6"/>
<dbReference type="Gene3D" id="3.40.50.620">
    <property type="entry name" value="HUPs"/>
    <property type="match status" value="1"/>
</dbReference>
<dbReference type="AlphaFoldDB" id="A0A5B8XF37"/>
<comment type="catalytic activity">
    <reaction evidence="5 6">
        <text>cytidine(34) in tRNA(Ile2) + L-lysine + ATP = lysidine(34) in tRNA(Ile2) + AMP + diphosphate + H(+)</text>
        <dbReference type="Rhea" id="RHEA:43744"/>
        <dbReference type="Rhea" id="RHEA-COMP:10625"/>
        <dbReference type="Rhea" id="RHEA-COMP:10670"/>
        <dbReference type="ChEBI" id="CHEBI:15378"/>
        <dbReference type="ChEBI" id="CHEBI:30616"/>
        <dbReference type="ChEBI" id="CHEBI:32551"/>
        <dbReference type="ChEBI" id="CHEBI:33019"/>
        <dbReference type="ChEBI" id="CHEBI:82748"/>
        <dbReference type="ChEBI" id="CHEBI:83665"/>
        <dbReference type="ChEBI" id="CHEBI:456215"/>
        <dbReference type="EC" id="6.3.4.19"/>
    </reaction>
</comment>
<evidence type="ECO:0000256" key="5">
    <source>
        <dbReference type="ARBA" id="ARBA00048539"/>
    </source>
</evidence>
<keyword evidence="2 6" id="KW-0819">tRNA processing</keyword>
<proteinExistence type="inferred from homology"/>
<keyword evidence="6" id="KW-0963">Cytoplasm</keyword>
<dbReference type="NCBIfam" id="TIGR02432">
    <property type="entry name" value="lysidine_TilS_N"/>
    <property type="match status" value="1"/>
</dbReference>
<dbReference type="InterPro" id="IPR014729">
    <property type="entry name" value="Rossmann-like_a/b/a_fold"/>
</dbReference>
<evidence type="ECO:0000313" key="8">
    <source>
        <dbReference type="EMBL" id="QED22961.1"/>
    </source>
</evidence>
<evidence type="ECO:0000256" key="3">
    <source>
        <dbReference type="ARBA" id="ARBA00022741"/>
    </source>
</evidence>
<evidence type="ECO:0000256" key="1">
    <source>
        <dbReference type="ARBA" id="ARBA00022598"/>
    </source>
</evidence>
<evidence type="ECO:0000256" key="2">
    <source>
        <dbReference type="ARBA" id="ARBA00022694"/>
    </source>
</evidence>
<organism evidence="8 9">
    <name type="scientific">Candidatus Deianiraea vastatrix</name>
    <dbReference type="NCBI Taxonomy" id="2163644"/>
    <lineage>
        <taxon>Bacteria</taxon>
        <taxon>Pseudomonadati</taxon>
        <taxon>Pseudomonadota</taxon>
        <taxon>Alphaproteobacteria</taxon>
        <taxon>Rickettsiales</taxon>
        <taxon>Candidatus Deianiraeaceae</taxon>
        <taxon>Candidatus Deianiraea</taxon>
    </lineage>
</organism>
<comment type="function">
    <text evidence="6">Ligates lysine onto the cytidine present at position 34 of the AUA codon-specific tRNA(Ile) that contains the anticodon CAU, in an ATP-dependent manner. Cytidine is converted to lysidine, thus changing the amino acid specificity of the tRNA from methionine to isoleucine.</text>
</comment>
<dbReference type="EMBL" id="CP029077">
    <property type="protein sequence ID" value="QED22961.1"/>
    <property type="molecule type" value="Genomic_DNA"/>
</dbReference>
<dbReference type="GO" id="GO:0006400">
    <property type="term" value="P:tRNA modification"/>
    <property type="evidence" value="ECO:0007669"/>
    <property type="project" value="UniProtKB-UniRule"/>
</dbReference>
<feature type="binding site" evidence="6">
    <location>
        <begin position="31"/>
        <end position="36"/>
    </location>
    <ligand>
        <name>ATP</name>
        <dbReference type="ChEBI" id="CHEBI:30616"/>
    </ligand>
</feature>
<dbReference type="PANTHER" id="PTHR43033:SF1">
    <property type="entry name" value="TRNA(ILE)-LYSIDINE SYNTHASE-RELATED"/>
    <property type="match status" value="1"/>
</dbReference>
<evidence type="ECO:0000259" key="7">
    <source>
        <dbReference type="Pfam" id="PF01171"/>
    </source>
</evidence>
<evidence type="ECO:0000256" key="4">
    <source>
        <dbReference type="ARBA" id="ARBA00022840"/>
    </source>
</evidence>
<dbReference type="GO" id="GO:0005737">
    <property type="term" value="C:cytoplasm"/>
    <property type="evidence" value="ECO:0007669"/>
    <property type="project" value="UniProtKB-SubCell"/>
</dbReference>